<evidence type="ECO:0000259" key="2">
    <source>
        <dbReference type="Pfam" id="PF07714"/>
    </source>
</evidence>
<dbReference type="AlphaFoldDB" id="A0A914CQ68"/>
<keyword evidence="3" id="KW-1185">Reference proteome</keyword>
<dbReference type="InterPro" id="IPR011009">
    <property type="entry name" value="Kinase-like_dom_sf"/>
</dbReference>
<sequence length="306" mass="35132">MTIVFADIPEFAYLEISNGINIITQISNRTVLNETFIFNGSQAVVDFVDGNVVTQGVLIQYEALQHSIIEEVDQEFKRSVIWIAVAASLVVILAVTFTVSCYCYHERKREKRLDYIIDVLNNQKQLSPEEVEDLKEKRDEFTIFKKKLRIHYESPLGHGASSTIYNGFLYGQSPLTVLTKRLQTQRFQDCKVAIKLPSSNGQEEIEQLFREIDSMKRIGYHEHVISMLGICFLAEKAVIVFELAEKDLLAYILNLDYDSESGFGFWIPNPDSVFRIRIQIQNPDSESGFVFWILNPDSDFESGSRF</sequence>
<accession>A0A914CQ68</accession>
<dbReference type="GO" id="GO:0004714">
    <property type="term" value="F:transmembrane receptor protein tyrosine kinase activity"/>
    <property type="evidence" value="ECO:0007669"/>
    <property type="project" value="TreeGrafter"/>
</dbReference>
<dbReference type="PANTHER" id="PTHR24416:SF600">
    <property type="entry name" value="PDGF- AND VEGF-RECEPTOR RELATED, ISOFORM J"/>
    <property type="match status" value="1"/>
</dbReference>
<dbReference type="InterPro" id="IPR050122">
    <property type="entry name" value="RTK"/>
</dbReference>
<protein>
    <submittedName>
        <fullName evidence="4">Serine-threonine/tyrosine-protein kinase catalytic domain-containing protein</fullName>
    </submittedName>
</protein>
<keyword evidence="1" id="KW-1133">Transmembrane helix</keyword>
<evidence type="ECO:0000313" key="3">
    <source>
        <dbReference type="Proteomes" id="UP000887540"/>
    </source>
</evidence>
<dbReference type="SUPFAM" id="SSF56112">
    <property type="entry name" value="Protein kinase-like (PK-like)"/>
    <property type="match status" value="1"/>
</dbReference>
<dbReference type="Proteomes" id="UP000887540">
    <property type="component" value="Unplaced"/>
</dbReference>
<dbReference type="GO" id="GO:0005886">
    <property type="term" value="C:plasma membrane"/>
    <property type="evidence" value="ECO:0007669"/>
    <property type="project" value="TreeGrafter"/>
</dbReference>
<proteinExistence type="predicted"/>
<evidence type="ECO:0000313" key="4">
    <source>
        <dbReference type="WBParaSite" id="ACRNAN_scaffold1324.g27844.t1"/>
    </source>
</evidence>
<dbReference type="WBParaSite" id="ACRNAN_scaffold1324.g27844.t1">
    <property type="protein sequence ID" value="ACRNAN_scaffold1324.g27844.t1"/>
    <property type="gene ID" value="ACRNAN_scaffold1324.g27844"/>
</dbReference>
<organism evidence="3 4">
    <name type="scientific">Acrobeloides nanus</name>
    <dbReference type="NCBI Taxonomy" id="290746"/>
    <lineage>
        <taxon>Eukaryota</taxon>
        <taxon>Metazoa</taxon>
        <taxon>Ecdysozoa</taxon>
        <taxon>Nematoda</taxon>
        <taxon>Chromadorea</taxon>
        <taxon>Rhabditida</taxon>
        <taxon>Tylenchina</taxon>
        <taxon>Cephalobomorpha</taxon>
        <taxon>Cephaloboidea</taxon>
        <taxon>Cephalobidae</taxon>
        <taxon>Acrobeloides</taxon>
    </lineage>
</organism>
<feature type="domain" description="Serine-threonine/tyrosine-protein kinase catalytic" evidence="2">
    <location>
        <begin position="151"/>
        <end position="253"/>
    </location>
</feature>
<name>A0A914CQ68_9BILA</name>
<keyword evidence="1" id="KW-0812">Transmembrane</keyword>
<dbReference type="PANTHER" id="PTHR24416">
    <property type="entry name" value="TYROSINE-PROTEIN KINASE RECEPTOR"/>
    <property type="match status" value="1"/>
</dbReference>
<evidence type="ECO:0000256" key="1">
    <source>
        <dbReference type="SAM" id="Phobius"/>
    </source>
</evidence>
<keyword evidence="1" id="KW-0472">Membrane</keyword>
<dbReference type="GO" id="GO:0007169">
    <property type="term" value="P:cell surface receptor protein tyrosine kinase signaling pathway"/>
    <property type="evidence" value="ECO:0007669"/>
    <property type="project" value="TreeGrafter"/>
</dbReference>
<dbReference type="Pfam" id="PF07714">
    <property type="entry name" value="PK_Tyr_Ser-Thr"/>
    <property type="match status" value="1"/>
</dbReference>
<dbReference type="Gene3D" id="3.30.200.20">
    <property type="entry name" value="Phosphorylase Kinase, domain 1"/>
    <property type="match status" value="1"/>
</dbReference>
<dbReference type="GO" id="GO:0043235">
    <property type="term" value="C:receptor complex"/>
    <property type="evidence" value="ECO:0007669"/>
    <property type="project" value="TreeGrafter"/>
</dbReference>
<dbReference type="InterPro" id="IPR001245">
    <property type="entry name" value="Ser-Thr/Tyr_kinase_cat_dom"/>
</dbReference>
<feature type="transmembrane region" description="Helical" evidence="1">
    <location>
        <begin position="80"/>
        <end position="104"/>
    </location>
</feature>
<reference evidence="4" key="1">
    <citation type="submission" date="2022-11" db="UniProtKB">
        <authorList>
            <consortium name="WormBaseParasite"/>
        </authorList>
    </citation>
    <scope>IDENTIFICATION</scope>
</reference>